<dbReference type="SUPFAM" id="SSF50249">
    <property type="entry name" value="Nucleic acid-binding proteins"/>
    <property type="match status" value="1"/>
</dbReference>
<dbReference type="Proteomes" id="UP001044222">
    <property type="component" value="Chromosome 18"/>
</dbReference>
<feature type="domain" description="Cold-shock" evidence="2">
    <location>
        <begin position="43"/>
        <end position="104"/>
    </location>
</feature>
<organism evidence="3 4">
    <name type="scientific">Anguilla anguilla</name>
    <name type="common">European freshwater eel</name>
    <name type="synonym">Muraena anguilla</name>
    <dbReference type="NCBI Taxonomy" id="7936"/>
    <lineage>
        <taxon>Eukaryota</taxon>
        <taxon>Metazoa</taxon>
        <taxon>Chordata</taxon>
        <taxon>Craniata</taxon>
        <taxon>Vertebrata</taxon>
        <taxon>Euteleostomi</taxon>
        <taxon>Actinopterygii</taxon>
        <taxon>Neopterygii</taxon>
        <taxon>Teleostei</taxon>
        <taxon>Anguilliformes</taxon>
        <taxon>Anguillidae</taxon>
        <taxon>Anguilla</taxon>
    </lineage>
</organism>
<gene>
    <name evidence="3" type="ORF">ANANG_G00305560</name>
</gene>
<feature type="compositionally biased region" description="Basic residues" evidence="1">
    <location>
        <begin position="227"/>
        <end position="237"/>
    </location>
</feature>
<feature type="compositionally biased region" description="Basic and acidic residues" evidence="1">
    <location>
        <begin position="306"/>
        <end position="319"/>
    </location>
</feature>
<proteinExistence type="predicted"/>
<feature type="region of interest" description="Disordered" evidence="1">
    <location>
        <begin position="367"/>
        <end position="403"/>
    </location>
</feature>
<dbReference type="PANTHER" id="PTHR12913">
    <property type="entry name" value="UNR PROTEIN N-RAS UPSTREAM GENE PROTEIN"/>
    <property type="match status" value="1"/>
</dbReference>
<feature type="region of interest" description="Disordered" evidence="1">
    <location>
        <begin position="154"/>
        <end position="342"/>
    </location>
</feature>
<evidence type="ECO:0000256" key="1">
    <source>
        <dbReference type="SAM" id="MobiDB-lite"/>
    </source>
</evidence>
<evidence type="ECO:0000259" key="2">
    <source>
        <dbReference type="SMART" id="SM00357"/>
    </source>
</evidence>
<feature type="region of interest" description="Disordered" evidence="1">
    <location>
        <begin position="506"/>
        <end position="529"/>
    </location>
</feature>
<dbReference type="GO" id="GO:0003676">
    <property type="term" value="F:nucleic acid binding"/>
    <property type="evidence" value="ECO:0007669"/>
    <property type="project" value="InterPro"/>
</dbReference>
<feature type="compositionally biased region" description="Polar residues" evidence="1">
    <location>
        <begin position="374"/>
        <end position="385"/>
    </location>
</feature>
<feature type="compositionally biased region" description="Acidic residues" evidence="1">
    <location>
        <begin position="161"/>
        <end position="171"/>
    </location>
</feature>
<feature type="compositionally biased region" description="Basic and acidic residues" evidence="1">
    <location>
        <begin position="183"/>
        <end position="198"/>
    </location>
</feature>
<dbReference type="InterPro" id="IPR011129">
    <property type="entry name" value="CSD"/>
</dbReference>
<protein>
    <recommendedName>
        <fullName evidence="2">Cold-shock domain-containing protein</fullName>
    </recommendedName>
</protein>
<comment type="caution">
    <text evidence="3">The sequence shown here is derived from an EMBL/GenBank/DDBJ whole genome shotgun (WGS) entry which is preliminary data.</text>
</comment>
<evidence type="ECO:0000313" key="4">
    <source>
        <dbReference type="Proteomes" id="UP001044222"/>
    </source>
</evidence>
<dbReference type="InterPro" id="IPR012340">
    <property type="entry name" value="NA-bd_OB-fold"/>
</dbReference>
<name>A0A9D3RIN8_ANGAN</name>
<feature type="region of interest" description="Disordered" evidence="1">
    <location>
        <begin position="446"/>
        <end position="492"/>
    </location>
</feature>
<evidence type="ECO:0000313" key="3">
    <source>
        <dbReference type="EMBL" id="KAG5831613.1"/>
    </source>
</evidence>
<accession>A0A9D3RIN8</accession>
<dbReference type="AlphaFoldDB" id="A0A9D3RIN8"/>
<dbReference type="SMART" id="SM00357">
    <property type="entry name" value="CSP"/>
    <property type="match status" value="1"/>
</dbReference>
<feature type="compositionally biased region" description="Low complexity" evidence="1">
    <location>
        <begin position="518"/>
        <end position="529"/>
    </location>
</feature>
<dbReference type="EMBL" id="JAFIRN010000018">
    <property type="protein sequence ID" value="KAG5831613.1"/>
    <property type="molecule type" value="Genomic_DNA"/>
</dbReference>
<reference evidence="3" key="1">
    <citation type="submission" date="2021-01" db="EMBL/GenBank/DDBJ databases">
        <title>A chromosome-scale assembly of European eel, Anguilla anguilla.</title>
        <authorList>
            <person name="Henkel C."/>
            <person name="Jong-Raadsen S.A."/>
            <person name="Dufour S."/>
            <person name="Weltzien F.-A."/>
            <person name="Palstra A.P."/>
            <person name="Pelster B."/>
            <person name="Spaink H.P."/>
            <person name="Van Den Thillart G.E."/>
            <person name="Jansen H."/>
            <person name="Zahm M."/>
            <person name="Klopp C."/>
            <person name="Cedric C."/>
            <person name="Louis A."/>
            <person name="Berthelot C."/>
            <person name="Parey E."/>
            <person name="Roest Crollius H."/>
            <person name="Montfort J."/>
            <person name="Robinson-Rechavi M."/>
            <person name="Bucao C."/>
            <person name="Bouchez O."/>
            <person name="Gislard M."/>
            <person name="Lluch J."/>
            <person name="Milhes M."/>
            <person name="Lampietro C."/>
            <person name="Lopez Roques C."/>
            <person name="Donnadieu C."/>
            <person name="Braasch I."/>
            <person name="Desvignes T."/>
            <person name="Postlethwait J."/>
            <person name="Bobe J."/>
            <person name="Guiguen Y."/>
            <person name="Dirks R."/>
        </authorList>
    </citation>
    <scope>NUCLEOTIDE SEQUENCE</scope>
    <source>
        <strain evidence="3">Tag_6206</strain>
        <tissue evidence="3">Liver</tissue>
    </source>
</reference>
<keyword evidence="4" id="KW-1185">Reference proteome</keyword>
<dbReference type="Gene3D" id="2.40.50.140">
    <property type="entry name" value="Nucleic acid-binding proteins"/>
    <property type="match status" value="1"/>
</dbReference>
<sequence>MMPGDRVQFSICTKRSTKAERATNIELLLNSLDHSQEQRREGGGVVMDLRESFGFIRCQRDPQLFFHLKEVLEESKLNLTDEVEFTVLPAAAGEGNQAVRVKKLLWSAFTATPKLEGLGAPTALPPFTEKKKMTIKLLRDSVNDEMKNLKVKIESFSTESATDEDPAEPVDENASSAEEGPEGESRNGARGGTEESSRATRAGKYRSPPREHGKRRSRSRSCERGHRHERRRRRSRSRSRERGGRSGSGRRRSRSRERADSSYSRRPGSRESTSRGGARRRSKSRTPERDGSSSRKKASTGGKDSSLAKDGRGGSREPLPRAYPNPATQELPRSENILDEELSRKKRELELLEEHIARRRAIIAMEQKGLAPKGQSNSEQDSESSGYFRFPLEPEGADKPAPLPMKSILKKRTEPFMDFGQQGEIPKNLPLKQNFVSQSCFGPPPVELPPFLQTSDEQSYFEPPPDRSPFSQSVSQREPVRHPSHSQSLFTNPLWTSPLSVILLPVSRRPPRAPPPLSLSDSSARSTKE</sequence>
<dbReference type="PANTHER" id="PTHR12913:SF3">
    <property type="entry name" value="SI:DKEYP-121D4.3"/>
    <property type="match status" value="1"/>
</dbReference>